<name>A0A167G9X8_9FLAO</name>
<gene>
    <name evidence="2" type="ORF">ULVI_12785</name>
</gene>
<keyword evidence="3" id="KW-1185">Reference proteome</keyword>
<sequence>MKTIITLALLITTFIMKAQVTSEGTTITVMVPIQSSKGSVLIGLYDSQENFLKKPQQTVEGIIKNGKATATFTNVLEGTYGITLFHDKNSNKQMDFEPNGMPKEPYGVSNNVMSFGPPQWETAKFEVGKKALELEIRM</sequence>
<accession>A0A167G9X8</accession>
<feature type="chain" id="PRO_5007886761" description="DUF2141 domain-containing protein" evidence="1">
    <location>
        <begin position="19"/>
        <end position="138"/>
    </location>
</feature>
<comment type="caution">
    <text evidence="2">The sequence shown here is derived from an EMBL/GenBank/DDBJ whole genome shotgun (WGS) entry which is preliminary data.</text>
</comment>
<dbReference type="InterPro" id="IPR018673">
    <property type="entry name" value="DUF2141"/>
</dbReference>
<dbReference type="Proteomes" id="UP000077013">
    <property type="component" value="Unassembled WGS sequence"/>
</dbReference>
<reference evidence="2 3" key="1">
    <citation type="submission" date="2016-02" db="EMBL/GenBank/DDBJ databases">
        <title>Ulvibacter sp. LPB0005, isolated from Thais luteostoma.</title>
        <authorList>
            <person name="Shin S.-K."/>
            <person name="Yi H."/>
        </authorList>
    </citation>
    <scope>NUCLEOTIDE SEQUENCE [LARGE SCALE GENOMIC DNA]</scope>
    <source>
        <strain evidence="2 3">LPB0005</strain>
    </source>
</reference>
<dbReference type="OrthoDB" id="9788332at2"/>
<evidence type="ECO:0008006" key="4">
    <source>
        <dbReference type="Google" id="ProtNLM"/>
    </source>
</evidence>
<protein>
    <recommendedName>
        <fullName evidence="4">DUF2141 domain-containing protein</fullName>
    </recommendedName>
</protein>
<proteinExistence type="predicted"/>
<evidence type="ECO:0000313" key="2">
    <source>
        <dbReference type="EMBL" id="OAB77370.1"/>
    </source>
</evidence>
<dbReference type="RefSeq" id="WP_068593189.1">
    <property type="nucleotide sequence ID" value="NZ_LRXL01000049.1"/>
</dbReference>
<organism evidence="2 3">
    <name type="scientific">Cochleicola gelatinilyticus</name>
    <dbReference type="NCBI Taxonomy" id="1763537"/>
    <lineage>
        <taxon>Bacteria</taxon>
        <taxon>Pseudomonadati</taxon>
        <taxon>Bacteroidota</taxon>
        <taxon>Flavobacteriia</taxon>
        <taxon>Flavobacteriales</taxon>
        <taxon>Flavobacteriaceae</taxon>
        <taxon>Cochleicola</taxon>
    </lineage>
</organism>
<dbReference type="AlphaFoldDB" id="A0A167G9X8"/>
<feature type="signal peptide" evidence="1">
    <location>
        <begin position="1"/>
        <end position="18"/>
    </location>
</feature>
<dbReference type="EMBL" id="LRXL01000049">
    <property type="protein sequence ID" value="OAB77370.1"/>
    <property type="molecule type" value="Genomic_DNA"/>
</dbReference>
<keyword evidence="1" id="KW-0732">Signal</keyword>
<dbReference type="Pfam" id="PF09912">
    <property type="entry name" value="DUF2141"/>
    <property type="match status" value="1"/>
</dbReference>
<evidence type="ECO:0000313" key="3">
    <source>
        <dbReference type="Proteomes" id="UP000077013"/>
    </source>
</evidence>
<evidence type="ECO:0000256" key="1">
    <source>
        <dbReference type="SAM" id="SignalP"/>
    </source>
</evidence>